<dbReference type="EMBL" id="CP090894">
    <property type="protein sequence ID" value="ULT94434.1"/>
    <property type="molecule type" value="Genomic_DNA"/>
</dbReference>
<reference evidence="1 2" key="1">
    <citation type="submission" date="2022-05" db="EMBL/GenBank/DDBJ databases">
        <title>Chromosome-level reference genomes for two strains of Caenorhabditis briggsae: an improved platform for comparative genomics.</title>
        <authorList>
            <person name="Stevens L."/>
            <person name="Andersen E.C."/>
        </authorList>
    </citation>
    <scope>NUCLEOTIDE SEQUENCE [LARGE SCALE GENOMIC DNA]</scope>
    <source>
        <strain evidence="1">QX1410_ONT</strain>
        <tissue evidence="1">Whole-organism</tissue>
    </source>
</reference>
<name>A0AAE9ADY6_CAEBR</name>
<dbReference type="AlphaFoldDB" id="A0AAE9ADY6"/>
<gene>
    <name evidence="1" type="ORF">L3Y34_003720</name>
</gene>
<sequence length="262" mass="29637">MAKEQAADETAKSCPSKTDTIDWHKKYDKLKREKELLEIELGEIRMDKIKELELEIRPIHPRVTAPPEDAGNPSEQVAPQFTPSRAIGSRITEPNSHGSSLNRGRVMISGRWPKRSRLFPSGCRLCSGSHAAVCCTRYPTQKDRINRYQELRMCSNCLRQGNAAQQCKAKNCCQRCRLRHHVSVCESGKGEKPEKEEKPTFKPHFNFLDPLSLDPLSVIYLVSIFPGLVIFAVPKFAHLLETVIPVYLSVSTNQKAQCHSQN</sequence>
<proteinExistence type="predicted"/>
<protein>
    <submittedName>
        <fullName evidence="1">Uncharacterized protein</fullName>
    </submittedName>
</protein>
<dbReference type="Proteomes" id="UP000827892">
    <property type="component" value="Chromosome IV"/>
</dbReference>
<evidence type="ECO:0000313" key="2">
    <source>
        <dbReference type="Proteomes" id="UP000827892"/>
    </source>
</evidence>
<organism evidence="1 2">
    <name type="scientific">Caenorhabditis briggsae</name>
    <dbReference type="NCBI Taxonomy" id="6238"/>
    <lineage>
        <taxon>Eukaryota</taxon>
        <taxon>Metazoa</taxon>
        <taxon>Ecdysozoa</taxon>
        <taxon>Nematoda</taxon>
        <taxon>Chromadorea</taxon>
        <taxon>Rhabditida</taxon>
        <taxon>Rhabditina</taxon>
        <taxon>Rhabditomorpha</taxon>
        <taxon>Rhabditoidea</taxon>
        <taxon>Rhabditidae</taxon>
        <taxon>Peloderinae</taxon>
        <taxon>Caenorhabditis</taxon>
    </lineage>
</organism>
<evidence type="ECO:0000313" key="1">
    <source>
        <dbReference type="EMBL" id="ULT94434.1"/>
    </source>
</evidence>
<accession>A0AAE9ADY6</accession>